<dbReference type="GO" id="GO:0050808">
    <property type="term" value="P:synapse organization"/>
    <property type="evidence" value="ECO:0007669"/>
    <property type="project" value="TreeGrafter"/>
</dbReference>
<dbReference type="InterPro" id="IPR013783">
    <property type="entry name" value="Ig-like_fold"/>
</dbReference>
<dbReference type="InterPro" id="IPR037448">
    <property type="entry name" value="Zig-8"/>
</dbReference>
<dbReference type="PANTHER" id="PTHR23279:SF36">
    <property type="entry name" value="DEFECTIVE PROBOSCIS EXTENSION RESPONSE 9, ISOFORM A"/>
    <property type="match status" value="1"/>
</dbReference>
<feature type="domain" description="Ig-like" evidence="1">
    <location>
        <begin position="31"/>
        <end position="127"/>
    </location>
</feature>
<dbReference type="Proteomes" id="UP001286313">
    <property type="component" value="Unassembled WGS sequence"/>
</dbReference>
<evidence type="ECO:0000313" key="3">
    <source>
        <dbReference type="Proteomes" id="UP001286313"/>
    </source>
</evidence>
<comment type="caution">
    <text evidence="2">The sequence shown here is derived from an EMBL/GenBank/DDBJ whole genome shotgun (WGS) entry which is preliminary data.</text>
</comment>
<evidence type="ECO:0000313" key="2">
    <source>
        <dbReference type="EMBL" id="KAK3849970.1"/>
    </source>
</evidence>
<protein>
    <recommendedName>
        <fullName evidence="1">Ig-like domain-containing protein</fullName>
    </recommendedName>
</protein>
<dbReference type="EMBL" id="JAWQEG010008611">
    <property type="protein sequence ID" value="KAK3849970.1"/>
    <property type="molecule type" value="Genomic_DNA"/>
</dbReference>
<dbReference type="InterPro" id="IPR003598">
    <property type="entry name" value="Ig_sub2"/>
</dbReference>
<name>A0AAE1BJE6_PETCI</name>
<dbReference type="SUPFAM" id="SSF48726">
    <property type="entry name" value="Immunoglobulin"/>
    <property type="match status" value="1"/>
</dbReference>
<proteinExistence type="predicted"/>
<dbReference type="InterPro" id="IPR013098">
    <property type="entry name" value="Ig_I-set"/>
</dbReference>
<reference evidence="2" key="1">
    <citation type="submission" date="2023-10" db="EMBL/GenBank/DDBJ databases">
        <title>Genome assemblies of two species of porcelain crab, Petrolisthes cinctipes and Petrolisthes manimaculis (Anomura: Porcellanidae).</title>
        <authorList>
            <person name="Angst P."/>
        </authorList>
    </citation>
    <scope>NUCLEOTIDE SEQUENCE</scope>
    <source>
        <strain evidence="2">PB745_01</strain>
        <tissue evidence="2">Gill</tissue>
    </source>
</reference>
<dbReference type="AlphaFoldDB" id="A0AAE1BJE6"/>
<accession>A0AAE1BJE6</accession>
<dbReference type="GO" id="GO:0032589">
    <property type="term" value="C:neuron projection membrane"/>
    <property type="evidence" value="ECO:0007669"/>
    <property type="project" value="TreeGrafter"/>
</dbReference>
<dbReference type="InterPro" id="IPR036179">
    <property type="entry name" value="Ig-like_dom_sf"/>
</dbReference>
<dbReference type="PANTHER" id="PTHR23279">
    <property type="entry name" value="DEFECTIVE PROBOSCIS EXTENSION RESPONSE DPR -RELATED"/>
    <property type="match status" value="1"/>
</dbReference>
<dbReference type="PROSITE" id="PS50835">
    <property type="entry name" value="IG_LIKE"/>
    <property type="match status" value="1"/>
</dbReference>
<dbReference type="InterPro" id="IPR003599">
    <property type="entry name" value="Ig_sub"/>
</dbReference>
<keyword evidence="3" id="KW-1185">Reference proteome</keyword>
<dbReference type="SMART" id="SM00409">
    <property type="entry name" value="IG"/>
    <property type="match status" value="1"/>
</dbReference>
<dbReference type="FunFam" id="2.60.40.10:FF:000129">
    <property type="entry name" value="CLUMA_CG018772, isoform A"/>
    <property type="match status" value="1"/>
</dbReference>
<dbReference type="Pfam" id="PF07679">
    <property type="entry name" value="I-set"/>
    <property type="match status" value="1"/>
</dbReference>
<sequence length="190" mass="20913">MLLCDAVTDVKMTLVLRVQEWVLPRGGGGTPHFGPAEDEVTVKAGDTAKLPCIVLNLNDKSVTWLRRRDLHILTAGHHTYSADQRFQVVHAEGSSEWTLVVRYAQLRDAGVYDCQVNTQHKLSRPVTLKVYAKLSQRHDNNILSVTPSINIITIPLSTNTTTITTNTIITTAITLPANILTITSQPTPPP</sequence>
<gene>
    <name evidence="2" type="ORF">Pcinc_043299</name>
</gene>
<evidence type="ECO:0000259" key="1">
    <source>
        <dbReference type="PROSITE" id="PS50835"/>
    </source>
</evidence>
<dbReference type="InterPro" id="IPR007110">
    <property type="entry name" value="Ig-like_dom"/>
</dbReference>
<dbReference type="Gene3D" id="2.60.40.10">
    <property type="entry name" value="Immunoglobulins"/>
    <property type="match status" value="1"/>
</dbReference>
<dbReference type="SMART" id="SM00408">
    <property type="entry name" value="IGc2"/>
    <property type="match status" value="1"/>
</dbReference>
<organism evidence="2 3">
    <name type="scientific">Petrolisthes cinctipes</name>
    <name type="common">Flat porcelain crab</name>
    <dbReference type="NCBI Taxonomy" id="88211"/>
    <lineage>
        <taxon>Eukaryota</taxon>
        <taxon>Metazoa</taxon>
        <taxon>Ecdysozoa</taxon>
        <taxon>Arthropoda</taxon>
        <taxon>Crustacea</taxon>
        <taxon>Multicrustacea</taxon>
        <taxon>Malacostraca</taxon>
        <taxon>Eumalacostraca</taxon>
        <taxon>Eucarida</taxon>
        <taxon>Decapoda</taxon>
        <taxon>Pleocyemata</taxon>
        <taxon>Anomura</taxon>
        <taxon>Galatheoidea</taxon>
        <taxon>Porcellanidae</taxon>
        <taxon>Petrolisthes</taxon>
    </lineage>
</organism>